<dbReference type="Pfam" id="PF00443">
    <property type="entry name" value="UCH"/>
    <property type="match status" value="1"/>
</dbReference>
<dbReference type="Pfam" id="PF06337">
    <property type="entry name" value="DUSP"/>
    <property type="match status" value="2"/>
</dbReference>
<dbReference type="SUPFAM" id="SSF143791">
    <property type="entry name" value="DUSP-like"/>
    <property type="match status" value="2"/>
</dbReference>
<dbReference type="Gene3D" id="3.90.70.10">
    <property type="entry name" value="Cysteine proteinases"/>
    <property type="match status" value="2"/>
</dbReference>
<feature type="region of interest" description="Disordered" evidence="3">
    <location>
        <begin position="703"/>
        <end position="729"/>
    </location>
</feature>
<dbReference type="SUPFAM" id="SSF54001">
    <property type="entry name" value="Cysteine proteinases"/>
    <property type="match status" value="1"/>
</dbReference>
<dbReference type="PROSITE" id="PS00973">
    <property type="entry name" value="USP_2"/>
    <property type="match status" value="1"/>
</dbReference>
<name>A0A0R3WIK0_HYDTA</name>
<feature type="region of interest" description="Disordered" evidence="3">
    <location>
        <begin position="834"/>
        <end position="865"/>
    </location>
</feature>
<feature type="compositionally biased region" description="Basic residues" evidence="3">
    <location>
        <begin position="84"/>
        <end position="97"/>
    </location>
</feature>
<feature type="compositionally biased region" description="Polar residues" evidence="3">
    <location>
        <begin position="708"/>
        <end position="727"/>
    </location>
</feature>
<feature type="domain" description="DUSP" evidence="5">
    <location>
        <begin position="562"/>
        <end position="665"/>
    </location>
</feature>
<evidence type="ECO:0000256" key="1">
    <source>
        <dbReference type="ARBA" id="ARBA00000707"/>
    </source>
</evidence>
<evidence type="ECO:0000313" key="8">
    <source>
        <dbReference type="WBParaSite" id="TTAC_0000043001-mRNA-1"/>
    </source>
</evidence>
<dbReference type="GO" id="GO:0004843">
    <property type="term" value="F:cysteine-type deubiquitinase activity"/>
    <property type="evidence" value="ECO:0007669"/>
    <property type="project" value="UniProtKB-EC"/>
</dbReference>
<dbReference type="OrthoDB" id="73004at2759"/>
<evidence type="ECO:0000259" key="4">
    <source>
        <dbReference type="PROSITE" id="PS50235"/>
    </source>
</evidence>
<dbReference type="EC" id="3.4.19.12" evidence="2"/>
<dbReference type="WBParaSite" id="TTAC_0000043001-mRNA-1">
    <property type="protein sequence ID" value="TTAC_0000043001-mRNA-1"/>
    <property type="gene ID" value="TTAC_0000043001"/>
</dbReference>
<dbReference type="PROSITE" id="PS51283">
    <property type="entry name" value="DUSP"/>
    <property type="match status" value="2"/>
</dbReference>
<dbReference type="PANTHER" id="PTHR21646:SF86">
    <property type="entry name" value="UBIQUITIN CARBOXYL-TERMINAL HYDROLASE"/>
    <property type="match status" value="1"/>
</dbReference>
<evidence type="ECO:0000256" key="3">
    <source>
        <dbReference type="SAM" id="MobiDB-lite"/>
    </source>
</evidence>
<dbReference type="GO" id="GO:0016579">
    <property type="term" value="P:protein deubiquitination"/>
    <property type="evidence" value="ECO:0007669"/>
    <property type="project" value="InterPro"/>
</dbReference>
<dbReference type="STRING" id="6205.A0A0R3WIK0"/>
<dbReference type="InterPro" id="IPR001394">
    <property type="entry name" value="Peptidase_C19_UCH"/>
</dbReference>
<dbReference type="InterPro" id="IPR050185">
    <property type="entry name" value="Ub_carboxyl-term_hydrolase"/>
</dbReference>
<feature type="compositionally biased region" description="Basic and acidic residues" evidence="3">
    <location>
        <begin position="848"/>
        <end position="857"/>
    </location>
</feature>
<keyword evidence="7" id="KW-1185">Reference proteome</keyword>
<dbReference type="PROSITE" id="PS50235">
    <property type="entry name" value="USP_3"/>
    <property type="match status" value="1"/>
</dbReference>
<organism evidence="8">
    <name type="scientific">Hydatigena taeniaeformis</name>
    <name type="common">Feline tapeworm</name>
    <name type="synonym">Taenia taeniaeformis</name>
    <dbReference type="NCBI Taxonomy" id="6205"/>
    <lineage>
        <taxon>Eukaryota</taxon>
        <taxon>Metazoa</taxon>
        <taxon>Spiralia</taxon>
        <taxon>Lophotrochozoa</taxon>
        <taxon>Platyhelminthes</taxon>
        <taxon>Cestoda</taxon>
        <taxon>Eucestoda</taxon>
        <taxon>Cyclophyllidea</taxon>
        <taxon>Taeniidae</taxon>
        <taxon>Hydatigera</taxon>
    </lineage>
</organism>
<evidence type="ECO:0000256" key="2">
    <source>
        <dbReference type="ARBA" id="ARBA00012759"/>
    </source>
</evidence>
<dbReference type="SMART" id="SM00695">
    <property type="entry name" value="DUSP"/>
    <property type="match status" value="2"/>
</dbReference>
<protein>
    <recommendedName>
        <fullName evidence="2">ubiquitinyl hydrolase 1</fullName>
        <ecNumber evidence="2">3.4.19.12</ecNumber>
    </recommendedName>
</protein>
<dbReference type="EMBL" id="UYWX01000036">
    <property type="protein sequence ID" value="VDM16442.1"/>
    <property type="molecule type" value="Genomic_DNA"/>
</dbReference>
<reference evidence="8" key="1">
    <citation type="submission" date="2017-02" db="UniProtKB">
        <authorList>
            <consortium name="WormBaseParasite"/>
        </authorList>
    </citation>
    <scope>IDENTIFICATION</scope>
</reference>
<accession>A0A0R3WIK0</accession>
<feature type="region of interest" description="Disordered" evidence="3">
    <location>
        <begin position="72"/>
        <end position="112"/>
    </location>
</feature>
<dbReference type="InterPro" id="IPR006615">
    <property type="entry name" value="Pept_C19_DUSP"/>
</dbReference>
<feature type="domain" description="DUSP" evidence="5">
    <location>
        <begin position="459"/>
        <end position="554"/>
    </location>
</feature>
<gene>
    <name evidence="6" type="ORF">TTAC_LOCUS431</name>
</gene>
<sequence length="865" mass="96086">MGHLEDQGRSVASPYNVLDVIRISYPMFRGVVQQDSQEFMRAFLGDLHDETKVKPFDDSKFPVEFTTVTPNSGVTDGGENLCKRPAKNKRPKKRKTRVPREDSPRENSFLSSSPVMDVFQGSTVTCIKCLSCEKVFHRNEVFLDLSLPIATHQSRPKATGKVESQLLSSSSLSLPPLPRRLPPPINPSAVSSSSVLPSSNHLVRNSDSVGFFYWASFYLLLALAWLKSIPPIPLVVSYVVLVTSWVKRSALSWGYPTSGVGNKCVPSFCVKLQLHMLLQPTVISFSLHLTGVGSGNFTIVTFFHPCSLIWNPQIELEDCLDAFFDVDELSGENQYFCENCSRHTNGRMHVELTKLPEVLCLHLKRFRHDFINTSKIYAPVNFPVQHLDLRKYRHSTCRDKVCEYDLVGVVCHSGTVRFGHYYTYALNSGDGEWYEFNDSSVQHVDSGTVAALTSTAYVLVYRKRQDFILPIRQSFTISESPQMVYISMHWLLRFSEFADPGPITNFDFLCNHGALQPLLSTTWDKHVVPISLDMWNFLSSQFGGGPFVATLHPCGVCEEKLEVLNARRRAERTAFQEAKKESEFLFIISLDWFRAWADFVCSREIEPPGPISNSVILEVPGTLPGAYRIRFGIASTKYEWLTQPQWAFLLSVYGGGPEYSIRNPSFSEKRLFKAEEGEAANMEGNEDEQGAKGDVLRCDTDLEEIDKSSSSTSVYPTNDETFSSVGDMSSLPPSLLVENSPITGTTSPLSVPISASSPFRADVQPHSACSKVESPFSGDEGSQSVNDFPLLNGSRANVHSSSPLQLSALGDSVEVTLLNRDRKVDCDDALRESSKALPNGSVNGEIGEDGKGAEADKVCQANLVT</sequence>
<dbReference type="Gene3D" id="3.30.2230.10">
    <property type="entry name" value="DUSP-like"/>
    <property type="match status" value="2"/>
</dbReference>
<comment type="catalytic activity">
    <reaction evidence="1">
        <text>Thiol-dependent hydrolysis of ester, thioester, amide, peptide and isopeptide bonds formed by the C-terminal Gly of ubiquitin (a 76-residue protein attached to proteins as an intracellular targeting signal).</text>
        <dbReference type="EC" id="3.4.19.12"/>
    </reaction>
</comment>
<dbReference type="InterPro" id="IPR038765">
    <property type="entry name" value="Papain-like_cys_pep_sf"/>
</dbReference>
<evidence type="ECO:0000313" key="6">
    <source>
        <dbReference type="EMBL" id="VDM16442.1"/>
    </source>
</evidence>
<feature type="domain" description="USP" evidence="4">
    <location>
        <begin position="1"/>
        <end position="464"/>
    </location>
</feature>
<dbReference type="InterPro" id="IPR018200">
    <property type="entry name" value="USP_CS"/>
</dbReference>
<dbReference type="InterPro" id="IPR028889">
    <property type="entry name" value="USP"/>
</dbReference>
<dbReference type="Proteomes" id="UP000274429">
    <property type="component" value="Unassembled WGS sequence"/>
</dbReference>
<evidence type="ECO:0000259" key="5">
    <source>
        <dbReference type="PROSITE" id="PS51283"/>
    </source>
</evidence>
<dbReference type="AlphaFoldDB" id="A0A0R3WIK0"/>
<evidence type="ECO:0000313" key="7">
    <source>
        <dbReference type="Proteomes" id="UP000274429"/>
    </source>
</evidence>
<reference evidence="6 7" key="2">
    <citation type="submission" date="2018-11" db="EMBL/GenBank/DDBJ databases">
        <authorList>
            <consortium name="Pathogen Informatics"/>
        </authorList>
    </citation>
    <scope>NUCLEOTIDE SEQUENCE [LARGE SCALE GENOMIC DNA]</scope>
</reference>
<proteinExistence type="predicted"/>
<dbReference type="InterPro" id="IPR035927">
    <property type="entry name" value="DUSP-like_sf"/>
</dbReference>
<dbReference type="PANTHER" id="PTHR21646">
    <property type="entry name" value="UBIQUITIN CARBOXYL-TERMINAL HYDROLASE"/>
    <property type="match status" value="1"/>
</dbReference>